<organism evidence="2 3">
    <name type="scientific">Cocos nucifera</name>
    <name type="common">Coconut palm</name>
    <dbReference type="NCBI Taxonomy" id="13894"/>
    <lineage>
        <taxon>Eukaryota</taxon>
        <taxon>Viridiplantae</taxon>
        <taxon>Streptophyta</taxon>
        <taxon>Embryophyta</taxon>
        <taxon>Tracheophyta</taxon>
        <taxon>Spermatophyta</taxon>
        <taxon>Magnoliopsida</taxon>
        <taxon>Liliopsida</taxon>
        <taxon>Arecaceae</taxon>
        <taxon>Arecoideae</taxon>
        <taxon>Cocoseae</taxon>
        <taxon>Attaleinae</taxon>
        <taxon>Cocos</taxon>
    </lineage>
</organism>
<evidence type="ECO:0000313" key="2">
    <source>
        <dbReference type="EMBL" id="KAG1365389.1"/>
    </source>
</evidence>
<gene>
    <name evidence="2" type="ORF">COCNU_12G003890</name>
</gene>
<dbReference type="Proteomes" id="UP000797356">
    <property type="component" value="Chromosome 12"/>
</dbReference>
<dbReference type="EMBL" id="CM017883">
    <property type="protein sequence ID" value="KAG1365389.1"/>
    <property type="molecule type" value="Genomic_DNA"/>
</dbReference>
<name>A0A8K0N9W9_COCNU</name>
<protein>
    <submittedName>
        <fullName evidence="2">Uncharacterized protein</fullName>
    </submittedName>
</protein>
<keyword evidence="3" id="KW-1185">Reference proteome</keyword>
<dbReference type="AlphaFoldDB" id="A0A8K0N9W9"/>
<feature type="compositionally biased region" description="Low complexity" evidence="1">
    <location>
        <begin position="107"/>
        <end position="122"/>
    </location>
</feature>
<accession>A0A8K0N9W9</accession>
<reference evidence="2" key="1">
    <citation type="journal article" date="2017" name="Gigascience">
        <title>The genome draft of coconut (Cocos nucifera).</title>
        <authorList>
            <person name="Xiao Y."/>
            <person name="Xu P."/>
            <person name="Fan H."/>
            <person name="Baudouin L."/>
            <person name="Xia W."/>
            <person name="Bocs S."/>
            <person name="Xu J."/>
            <person name="Li Q."/>
            <person name="Guo A."/>
            <person name="Zhou L."/>
            <person name="Li J."/>
            <person name="Wu Y."/>
            <person name="Ma Z."/>
            <person name="Armero A."/>
            <person name="Issali A.E."/>
            <person name="Liu N."/>
            <person name="Peng M."/>
            <person name="Yang Y."/>
        </authorList>
    </citation>
    <scope>NUCLEOTIDE SEQUENCE</scope>
    <source>
        <tissue evidence="2">Spear leaf of Hainan Tall coconut</tissue>
    </source>
</reference>
<evidence type="ECO:0000256" key="1">
    <source>
        <dbReference type="SAM" id="MobiDB-lite"/>
    </source>
</evidence>
<feature type="region of interest" description="Disordered" evidence="1">
    <location>
        <begin position="101"/>
        <end position="149"/>
    </location>
</feature>
<sequence length="149" mass="15588">MPPGHGSLRWRRTLGGWRSESALGTEKALLERAQPPETGAIGMGAGCSTLCLPASSSLIAFAPKTIAVSDSATPTSNYKPKLSSRFASTTIFFSRPHLRTPHRSMDLSSSSSPVPSSSLLPVRCGTSDELEKSRDKATAGQGSGAPRAC</sequence>
<comment type="caution">
    <text evidence="2">The sequence shown here is derived from an EMBL/GenBank/DDBJ whole genome shotgun (WGS) entry which is preliminary data.</text>
</comment>
<reference evidence="2" key="2">
    <citation type="submission" date="2019-07" db="EMBL/GenBank/DDBJ databases">
        <authorList>
            <person name="Yang Y."/>
            <person name="Bocs S."/>
            <person name="Baudouin L."/>
        </authorList>
    </citation>
    <scope>NUCLEOTIDE SEQUENCE</scope>
    <source>
        <tissue evidence="2">Spear leaf of Hainan Tall coconut</tissue>
    </source>
</reference>
<evidence type="ECO:0000313" key="3">
    <source>
        <dbReference type="Proteomes" id="UP000797356"/>
    </source>
</evidence>
<proteinExistence type="predicted"/>